<feature type="compositionally biased region" description="Polar residues" evidence="1">
    <location>
        <begin position="488"/>
        <end position="503"/>
    </location>
</feature>
<evidence type="ECO:0000313" key="3">
    <source>
        <dbReference type="Proteomes" id="UP000226429"/>
    </source>
</evidence>
<feature type="compositionally biased region" description="Basic and acidic residues" evidence="1">
    <location>
        <begin position="383"/>
        <end position="399"/>
    </location>
</feature>
<dbReference type="AlphaFoldDB" id="A0A370CJL8"/>
<accession>A0A370CJL8</accession>
<feature type="compositionally biased region" description="Polar residues" evidence="1">
    <location>
        <begin position="257"/>
        <end position="278"/>
    </location>
</feature>
<reference evidence="2 3" key="1">
    <citation type="journal article" date="2017" name="Int. J. Syst. Evol. Microbiol.">
        <title>Aquarickettsiella crustaci n. gen. n. sp. (Gammaproteobacteria: Legionellales: Coxiellaceae); a bacterial pathogen of the freshwater crustacean: Gammarus fossarum (Malacostraca: Amphipoda).</title>
        <authorList>
            <person name="Bojko J."/>
            <person name="Dunn A.M."/>
            <person name="Stebbing P.D."/>
            <person name="Van Aerle R."/>
            <person name="Bacela-Spychalska K."/>
            <person name="Bean T.P."/>
            <person name="Stentiford G.D."/>
        </authorList>
    </citation>
    <scope>NUCLEOTIDE SEQUENCE [LARGE SCALE GENOMIC DNA]</scope>
    <source>
        <strain evidence="2">RA15029</strain>
    </source>
</reference>
<gene>
    <name evidence="2" type="ORF">CFE62_002200</name>
</gene>
<evidence type="ECO:0000313" key="2">
    <source>
        <dbReference type="EMBL" id="RDH40760.1"/>
    </source>
</evidence>
<organism evidence="2 3">
    <name type="scientific">Candidatus Aquirickettsiella gammari</name>
    <dbReference type="NCBI Taxonomy" id="2016198"/>
    <lineage>
        <taxon>Bacteria</taxon>
        <taxon>Pseudomonadati</taxon>
        <taxon>Pseudomonadota</taxon>
        <taxon>Gammaproteobacteria</taxon>
        <taxon>Legionellales</taxon>
        <taxon>Coxiellaceae</taxon>
        <taxon>Candidatus Aquirickettsiella</taxon>
    </lineage>
</organism>
<comment type="caution">
    <text evidence="2">The sequence shown here is derived from an EMBL/GenBank/DDBJ whole genome shotgun (WGS) entry which is preliminary data.</text>
</comment>
<feature type="region of interest" description="Disordered" evidence="1">
    <location>
        <begin position="359"/>
        <end position="406"/>
    </location>
</feature>
<evidence type="ECO:0000256" key="1">
    <source>
        <dbReference type="SAM" id="MobiDB-lite"/>
    </source>
</evidence>
<name>A0A370CJL8_9COXI</name>
<keyword evidence="3" id="KW-1185">Reference proteome</keyword>
<reference evidence="2 3" key="2">
    <citation type="journal article" date="2018" name="J. Invertebr. Pathol.">
        <title>'Candidatus Aquirickettsiella gammari' (Gammaproteobacteria: Legionellales: Coxiellaceae): A bacterial pathogen of the freshwater crustacean Gammarus fossarum (Malacostraca: Amphipoda).</title>
        <authorList>
            <person name="Bojko J."/>
            <person name="Dunn A.M."/>
            <person name="Stebbing P.D."/>
            <person name="van Aerle R."/>
            <person name="Bacela-Spychalska K."/>
            <person name="Bean T.P."/>
            <person name="Urrutia A."/>
            <person name="Stentiford G.D."/>
        </authorList>
    </citation>
    <scope>NUCLEOTIDE SEQUENCE [LARGE SCALE GENOMIC DNA]</scope>
    <source>
        <strain evidence="2">RA15029</strain>
    </source>
</reference>
<dbReference type="Proteomes" id="UP000226429">
    <property type="component" value="Unassembled WGS sequence"/>
</dbReference>
<feature type="region of interest" description="Disordered" evidence="1">
    <location>
        <begin position="98"/>
        <end position="117"/>
    </location>
</feature>
<feature type="region of interest" description="Disordered" evidence="1">
    <location>
        <begin position="483"/>
        <end position="503"/>
    </location>
</feature>
<protein>
    <submittedName>
        <fullName evidence="2">Uncharacterized protein</fullName>
    </submittedName>
</protein>
<feature type="region of interest" description="Disordered" evidence="1">
    <location>
        <begin position="257"/>
        <end position="302"/>
    </location>
</feature>
<dbReference type="EMBL" id="NMOS02000004">
    <property type="protein sequence ID" value="RDH40760.1"/>
    <property type="molecule type" value="Genomic_DNA"/>
</dbReference>
<sequence length="503" mass="56815">MDSMNLKESILAEYLKIFNECQHHMNDVYDEYRKIDRSANAADYYAIYRASCTIANLFFNMKENIKANNFAAAVTPVIYPFTRRIKYASSVLNLKKDHDYSRSHAKPPHSATPRKQGGVLFPSALSGRKYARERLQMRLQVRSPRLALDSETHVLPIINDFSRANIHDIFPTGPGSNSLYYEIEKVLEKNPETKKSLGNLLKYTINGHDYYEVRDKIFTLIVSIIQLYQALEEKECNENSSLFHYDFQESIVGSSDESKNISSSVKSKALNQRTSNQEELMMGEVKNKSRPCKPNKVTAKKDDPQQMIQTWMIPARPMPVELGSRMSPMGTTRTENISSCWRGSSLDSVTNSFEALTTGTMIDDTPSPSPAVRSKRPTPPTRQGEHEVRSQGARDRRALTGEAGNASRRKVIVGATARSPEWASAWRTQDESGPTFSRVMRTNFGGTTAKIFREHSDSLAIQGNNSATKTIKYPGELRTLLEEKSEQENYSSANESALFQCRN</sequence>
<proteinExistence type="predicted"/>